<dbReference type="InterPro" id="IPR009057">
    <property type="entry name" value="Homeodomain-like_sf"/>
</dbReference>
<evidence type="ECO:0000256" key="2">
    <source>
        <dbReference type="ARBA" id="ARBA00023125"/>
    </source>
</evidence>
<evidence type="ECO:0000256" key="4">
    <source>
        <dbReference type="PROSITE-ProRule" id="PRU00335"/>
    </source>
</evidence>
<reference evidence="6 7" key="1">
    <citation type="journal article" date="2019" name="Environ. Microbiol.">
        <title>Species interactions and distinct microbial communities in high Arctic permafrost affected cryosols are associated with the CH4 and CO2 gas fluxes.</title>
        <authorList>
            <person name="Altshuler I."/>
            <person name="Hamel J."/>
            <person name="Turney S."/>
            <person name="Magnuson E."/>
            <person name="Levesque R."/>
            <person name="Greer C."/>
            <person name="Whyte L.G."/>
        </authorList>
    </citation>
    <scope>NUCLEOTIDE SEQUENCE [LARGE SCALE GENOMIC DNA]</scope>
    <source>
        <strain evidence="6 7">S5.20</strain>
    </source>
</reference>
<keyword evidence="3" id="KW-0804">Transcription</keyword>
<dbReference type="PRINTS" id="PR00455">
    <property type="entry name" value="HTHTETR"/>
</dbReference>
<evidence type="ECO:0000256" key="3">
    <source>
        <dbReference type="ARBA" id="ARBA00023163"/>
    </source>
</evidence>
<dbReference type="Proteomes" id="UP000320095">
    <property type="component" value="Unassembled WGS sequence"/>
</dbReference>
<dbReference type="PANTHER" id="PTHR30055">
    <property type="entry name" value="HTH-TYPE TRANSCRIPTIONAL REGULATOR RUTR"/>
    <property type="match status" value="1"/>
</dbReference>
<feature type="domain" description="HTH tetR-type" evidence="5">
    <location>
        <begin position="34"/>
        <end position="94"/>
    </location>
</feature>
<dbReference type="GO" id="GO:0003700">
    <property type="term" value="F:DNA-binding transcription factor activity"/>
    <property type="evidence" value="ECO:0007669"/>
    <property type="project" value="TreeGrafter"/>
</dbReference>
<comment type="caution">
    <text evidence="6">The sequence shown here is derived from an EMBL/GenBank/DDBJ whole genome shotgun (WGS) entry which is preliminary data.</text>
</comment>
<dbReference type="AlphaFoldDB" id="A0A502E490"/>
<evidence type="ECO:0000313" key="7">
    <source>
        <dbReference type="Proteomes" id="UP000320095"/>
    </source>
</evidence>
<gene>
    <name evidence="6" type="ORF">EAH80_19040</name>
</gene>
<proteinExistence type="predicted"/>
<sequence>MAPRKIAAVGNDVAQQPAAIADDRARPRGRPRSDINLDAAADAVAELFAERGMDAVSIPAVARKLEVSRATLYRTIATKEELLGVLFERSTQQLTEDAVAIMSNGRGVRERLSSLVGLQVEAAVRMQQYMPVFFGGAGIAPDVFQRWHTWSREYESLWAQCVQEAMDKRVLKKADVVATTRLLLGMCIWVSRWYRPSEGISTGDIIESAIRLLPAAPVRAKGTQRIRRSPGKS</sequence>
<dbReference type="PROSITE" id="PS50977">
    <property type="entry name" value="HTH_TETR_2"/>
    <property type="match status" value="1"/>
</dbReference>
<feature type="DNA-binding region" description="H-T-H motif" evidence="4">
    <location>
        <begin position="57"/>
        <end position="76"/>
    </location>
</feature>
<evidence type="ECO:0000256" key="1">
    <source>
        <dbReference type="ARBA" id="ARBA00023015"/>
    </source>
</evidence>
<dbReference type="Pfam" id="PF17932">
    <property type="entry name" value="TetR_C_24"/>
    <property type="match status" value="1"/>
</dbReference>
<protein>
    <submittedName>
        <fullName evidence="6">TetR/AcrR family transcriptional regulator</fullName>
    </submittedName>
</protein>
<dbReference type="EMBL" id="RCZG01000008">
    <property type="protein sequence ID" value="TPG32558.1"/>
    <property type="molecule type" value="Genomic_DNA"/>
</dbReference>
<keyword evidence="1" id="KW-0805">Transcription regulation</keyword>
<accession>A0A502E490</accession>
<name>A0A502E490_9MYCO</name>
<dbReference type="GO" id="GO:0000976">
    <property type="term" value="F:transcription cis-regulatory region binding"/>
    <property type="evidence" value="ECO:0007669"/>
    <property type="project" value="TreeGrafter"/>
</dbReference>
<evidence type="ECO:0000259" key="5">
    <source>
        <dbReference type="PROSITE" id="PS50977"/>
    </source>
</evidence>
<dbReference type="Pfam" id="PF00440">
    <property type="entry name" value="TetR_N"/>
    <property type="match status" value="1"/>
</dbReference>
<dbReference type="RefSeq" id="WP_140694221.1">
    <property type="nucleotide sequence ID" value="NZ_RCZG01000008.1"/>
</dbReference>
<dbReference type="InterPro" id="IPR041490">
    <property type="entry name" value="KstR2_TetR_C"/>
</dbReference>
<dbReference type="Gene3D" id="1.10.357.10">
    <property type="entry name" value="Tetracycline Repressor, domain 2"/>
    <property type="match status" value="1"/>
</dbReference>
<dbReference type="InterPro" id="IPR050109">
    <property type="entry name" value="HTH-type_TetR-like_transc_reg"/>
</dbReference>
<keyword evidence="7" id="KW-1185">Reference proteome</keyword>
<dbReference type="SUPFAM" id="SSF46689">
    <property type="entry name" value="Homeodomain-like"/>
    <property type="match status" value="1"/>
</dbReference>
<dbReference type="InterPro" id="IPR001647">
    <property type="entry name" value="HTH_TetR"/>
</dbReference>
<evidence type="ECO:0000313" key="6">
    <source>
        <dbReference type="EMBL" id="TPG32558.1"/>
    </source>
</evidence>
<dbReference type="InterPro" id="IPR036271">
    <property type="entry name" value="Tet_transcr_reg_TetR-rel_C_sf"/>
</dbReference>
<dbReference type="SUPFAM" id="SSF48498">
    <property type="entry name" value="Tetracyclin repressor-like, C-terminal domain"/>
    <property type="match status" value="1"/>
</dbReference>
<organism evidence="6 7">
    <name type="scientific">Mycolicibacterium hodleri</name>
    <dbReference type="NCBI Taxonomy" id="49897"/>
    <lineage>
        <taxon>Bacteria</taxon>
        <taxon>Bacillati</taxon>
        <taxon>Actinomycetota</taxon>
        <taxon>Actinomycetes</taxon>
        <taxon>Mycobacteriales</taxon>
        <taxon>Mycobacteriaceae</taxon>
        <taxon>Mycolicibacterium</taxon>
    </lineage>
</organism>
<dbReference type="OrthoDB" id="1669699at2"/>
<keyword evidence="2 4" id="KW-0238">DNA-binding</keyword>
<dbReference type="Gene3D" id="1.10.10.60">
    <property type="entry name" value="Homeodomain-like"/>
    <property type="match status" value="1"/>
</dbReference>
<dbReference type="PANTHER" id="PTHR30055:SF234">
    <property type="entry name" value="HTH-TYPE TRANSCRIPTIONAL REGULATOR BETI"/>
    <property type="match status" value="1"/>
</dbReference>